<dbReference type="InterPro" id="IPR035897">
    <property type="entry name" value="Toll_tir_struct_dom_sf"/>
</dbReference>
<proteinExistence type="predicted"/>
<keyword evidence="3" id="KW-1185">Reference proteome</keyword>
<protein>
    <submittedName>
        <fullName evidence="2">Toll/interleukin-1 receptor domain-containing protein</fullName>
    </submittedName>
</protein>
<evidence type="ECO:0000313" key="2">
    <source>
        <dbReference type="EMBL" id="MBA2933959.1"/>
    </source>
</evidence>
<dbReference type="GO" id="GO:0007165">
    <property type="term" value="P:signal transduction"/>
    <property type="evidence" value="ECO:0007669"/>
    <property type="project" value="InterPro"/>
</dbReference>
<dbReference type="RefSeq" id="WP_160365567.1">
    <property type="nucleotide sequence ID" value="NZ_JACEIB010000004.1"/>
</dbReference>
<dbReference type="AlphaFoldDB" id="A0A838L674"/>
<dbReference type="Proteomes" id="UP000570166">
    <property type="component" value="Unassembled WGS sequence"/>
</dbReference>
<dbReference type="Gene3D" id="3.40.50.10140">
    <property type="entry name" value="Toll/interleukin-1 receptor homology (TIR) domain"/>
    <property type="match status" value="1"/>
</dbReference>
<keyword evidence="2" id="KW-0675">Receptor</keyword>
<name>A0A838L674_9SPHN</name>
<dbReference type="EMBL" id="JACEIB010000004">
    <property type="protein sequence ID" value="MBA2933959.1"/>
    <property type="molecule type" value="Genomic_DNA"/>
</dbReference>
<comment type="caution">
    <text evidence="2">The sequence shown here is derived from an EMBL/GenBank/DDBJ whole genome shotgun (WGS) entry which is preliminary data.</text>
</comment>
<organism evidence="2 3">
    <name type="scientific">Sphingomonas chungangi</name>
    <dbReference type="NCBI Taxonomy" id="2683589"/>
    <lineage>
        <taxon>Bacteria</taxon>
        <taxon>Pseudomonadati</taxon>
        <taxon>Pseudomonadota</taxon>
        <taxon>Alphaproteobacteria</taxon>
        <taxon>Sphingomonadales</taxon>
        <taxon>Sphingomonadaceae</taxon>
        <taxon>Sphingomonas</taxon>
    </lineage>
</organism>
<reference evidence="2 3" key="1">
    <citation type="submission" date="2020-07" db="EMBL/GenBank/DDBJ databases">
        <authorList>
            <person name="Sun Q."/>
        </authorList>
    </citation>
    <scope>NUCLEOTIDE SEQUENCE [LARGE SCALE GENOMIC DNA]</scope>
    <source>
        <strain evidence="2 3">CGMCC 1.13654</strain>
    </source>
</reference>
<gene>
    <name evidence="2" type="ORF">HZF05_07580</name>
</gene>
<evidence type="ECO:0000313" key="3">
    <source>
        <dbReference type="Proteomes" id="UP000570166"/>
    </source>
</evidence>
<sequence length="442" mass="49536">MTVFLSHAGADKPKLASLVRALVMRGLPLFIDHPEKIDPEYSTKDMCDRCGIEALWTQAQDQWDEALRDKIDEAECVLAILSKEVINEHREMVLEWGGANQLRKLVLCAIEEFDISKLPSAIRTTDVFELWNVPEGKMEAGYDRLSDQYINRVINRVRAGGSAQDRMRQLGEQLPAGVARNEQRKAILRSCDRIRNGRGIVPVIVVGPLNETPNGFMKALGLSDDGSGSEDHFTLKNISWPEGPIKDDAFVRSYAENVGSGICGSISAGVQSVQEQIGKIGHWVVAHSRCDILVRDLSTVQIADWLRYWSDFSEEAPATKIVPFLSLFLKRAKPGWEDWPPTEDENATERERNAFILRQLREASKGAPPIEVRFDLPDLTRPVKLSHAQSWAENLAETIVSPQRRDLILDAINGELYGDDDAVNFGVNYEAFVKVMKKALTD</sequence>
<dbReference type="Pfam" id="PF13676">
    <property type="entry name" value="TIR_2"/>
    <property type="match status" value="1"/>
</dbReference>
<dbReference type="InterPro" id="IPR000157">
    <property type="entry name" value="TIR_dom"/>
</dbReference>
<evidence type="ECO:0000259" key="1">
    <source>
        <dbReference type="Pfam" id="PF13676"/>
    </source>
</evidence>
<feature type="domain" description="TIR" evidence="1">
    <location>
        <begin position="3"/>
        <end position="128"/>
    </location>
</feature>
<accession>A0A838L674</accession>